<accession>A0A2P1PZQ9</accession>
<evidence type="ECO:0000313" key="1">
    <source>
        <dbReference type="EMBL" id="AVQ00330.1"/>
    </source>
</evidence>
<dbReference type="Proteomes" id="UP000241074">
    <property type="component" value="Plasmid unnamed"/>
</dbReference>
<sequence length="163" mass="17654">MLTRLNHITLTTGHARWSPRSEVSESFLRELVPMIRECEKHGVVDLPTPSGLMQLSRLEGPGPADQTACWAIRPPGGPALVTIALAISRDAGVDMWAMLHMIEEPGNPRSTRAGEPAEAPWLAVIPHVALALYPDASAWLGDAERCIAWAWIQMQSELGSGCG</sequence>
<proteinExistence type="predicted"/>
<dbReference type="EMBL" id="CP027861">
    <property type="protein sequence ID" value="AVQ00330.1"/>
    <property type="molecule type" value="Genomic_DNA"/>
</dbReference>
<geneLocation type="plasmid" evidence="1">
    <name>unnamed</name>
</geneLocation>
<keyword evidence="2" id="KW-1185">Reference proteome</keyword>
<reference evidence="1 2" key="2">
    <citation type="submission" date="2018-03" db="EMBL/GenBank/DDBJ databases">
        <authorList>
            <person name="Keele B.F."/>
        </authorList>
    </citation>
    <scope>NUCLEOTIDE SEQUENCE [LARGE SCALE GENOMIC DNA]</scope>
    <source>
        <strain evidence="1 2">D13</strain>
        <plasmid evidence="2">Plasmid unnamed</plasmid>
    </source>
</reference>
<name>A0A2P1PZQ9_9GAMM</name>
<keyword evidence="1" id="KW-0614">Plasmid</keyword>
<dbReference type="KEGG" id="xba:C7S18_23825"/>
<evidence type="ECO:0000313" key="2">
    <source>
        <dbReference type="Proteomes" id="UP000241074"/>
    </source>
</evidence>
<reference evidence="1 2" key="1">
    <citation type="submission" date="2018-03" db="EMBL/GenBank/DDBJ databases">
        <title>Ahniella affigens gen. nov., sp. nov., a gammaproteobacterium isolated from sandy soil near a stream.</title>
        <authorList>
            <person name="Ko Y."/>
            <person name="Kim J.-H."/>
        </authorList>
    </citation>
    <scope>NUCLEOTIDE SEQUENCE [LARGE SCALE GENOMIC DNA]</scope>
    <source>
        <strain evidence="1 2">D13</strain>
        <plasmid evidence="2">Plasmid unnamed</plasmid>
    </source>
</reference>
<organism evidence="1 2">
    <name type="scientific">Ahniella affigens</name>
    <dbReference type="NCBI Taxonomy" id="2021234"/>
    <lineage>
        <taxon>Bacteria</taxon>
        <taxon>Pseudomonadati</taxon>
        <taxon>Pseudomonadota</taxon>
        <taxon>Gammaproteobacteria</taxon>
        <taxon>Lysobacterales</taxon>
        <taxon>Rhodanobacteraceae</taxon>
        <taxon>Ahniella</taxon>
    </lineage>
</organism>
<dbReference type="AlphaFoldDB" id="A0A2P1PZQ9"/>
<protein>
    <submittedName>
        <fullName evidence="1">Uncharacterized protein</fullName>
    </submittedName>
</protein>
<gene>
    <name evidence="1" type="ORF">C7S18_23825</name>
</gene>